<reference evidence="1 2" key="1">
    <citation type="journal article" date="2015" name="ISME J.">
        <title>Genomic and phenotypic differentiation among Methanosarcina mazei populations from Columbia River sediment.</title>
        <authorList>
            <person name="Youngblut N.D."/>
            <person name="Wirth J.S."/>
            <person name="Henriksen J.R."/>
            <person name="Smith M."/>
            <person name="Simon H."/>
            <person name="Metcalf W.W."/>
            <person name="Whitaker R.J."/>
        </authorList>
    </citation>
    <scope>NUCLEOTIDE SEQUENCE [LARGE SCALE GENOMIC DNA]</scope>
    <source>
        <strain evidence="1 2">1.H.A.2.7</strain>
    </source>
</reference>
<dbReference type="RefSeq" id="WP_048042396.1">
    <property type="nucleotide sequence ID" value="NZ_JJQO01000108.1"/>
</dbReference>
<dbReference type="PATRIC" id="fig|2209.54.peg.772"/>
<evidence type="ECO:0000313" key="2">
    <source>
        <dbReference type="Proteomes" id="UP000034692"/>
    </source>
</evidence>
<dbReference type="AlphaFoldDB" id="A0A0F8QL37"/>
<sequence length="86" mass="10523">MTKKLVEKEKLKNLVQMINQIQEQTKDEKTSIKLIDLVFYIEKELLETDREDLNEFKRSIYMKMKESQGEENKRYYELYQQLKGVK</sequence>
<protein>
    <submittedName>
        <fullName evidence="1">Uncharacterized protein</fullName>
    </submittedName>
</protein>
<comment type="caution">
    <text evidence="1">The sequence shown here is derived from an EMBL/GenBank/DDBJ whole genome shotgun (WGS) entry which is preliminary data.</text>
</comment>
<proteinExistence type="predicted"/>
<dbReference type="Proteomes" id="UP000034692">
    <property type="component" value="Unassembled WGS sequence"/>
</dbReference>
<evidence type="ECO:0000313" key="1">
    <source>
        <dbReference type="EMBL" id="KKH66265.1"/>
    </source>
</evidence>
<gene>
    <name evidence="1" type="ORF">DU75_03545</name>
</gene>
<organism evidence="1 2">
    <name type="scientific">Methanosarcina mazei</name>
    <name type="common">Methanosarcina frisia</name>
    <dbReference type="NCBI Taxonomy" id="2209"/>
    <lineage>
        <taxon>Archaea</taxon>
        <taxon>Methanobacteriati</taxon>
        <taxon>Methanobacteriota</taxon>
        <taxon>Stenosarchaea group</taxon>
        <taxon>Methanomicrobia</taxon>
        <taxon>Methanosarcinales</taxon>
        <taxon>Methanosarcinaceae</taxon>
        <taxon>Methanosarcina</taxon>
    </lineage>
</organism>
<accession>A0A0F8QL37</accession>
<dbReference type="EMBL" id="JJQO01000108">
    <property type="protein sequence ID" value="KKH66265.1"/>
    <property type="molecule type" value="Genomic_DNA"/>
</dbReference>
<name>A0A0F8QL37_METMZ</name>